<accession>A0A838BTV9</accession>
<evidence type="ECO:0000313" key="3">
    <source>
        <dbReference type="Proteomes" id="UP000572984"/>
    </source>
</evidence>
<gene>
    <name evidence="2" type="ORF">H0S73_22420</name>
</gene>
<organism evidence="2 3">
    <name type="scientific">Microvirga mediterraneensis</name>
    <dbReference type="NCBI Taxonomy" id="2754695"/>
    <lineage>
        <taxon>Bacteria</taxon>
        <taxon>Pseudomonadati</taxon>
        <taxon>Pseudomonadota</taxon>
        <taxon>Alphaproteobacteria</taxon>
        <taxon>Hyphomicrobiales</taxon>
        <taxon>Methylobacteriaceae</taxon>
        <taxon>Microvirga</taxon>
    </lineage>
</organism>
<reference evidence="2 3" key="1">
    <citation type="submission" date="2020-07" db="EMBL/GenBank/DDBJ databases">
        <title>Draft genome and description of Microvirga mediterraneensis Marseille-Q2068 sp. nov.</title>
        <authorList>
            <person name="Boxberger M."/>
        </authorList>
    </citation>
    <scope>NUCLEOTIDE SEQUENCE [LARGE SCALE GENOMIC DNA]</scope>
    <source>
        <strain evidence="2 3">Marseille-Q2068</strain>
    </source>
</reference>
<comment type="caution">
    <text evidence="2">The sequence shown here is derived from an EMBL/GenBank/DDBJ whole genome shotgun (WGS) entry which is preliminary data.</text>
</comment>
<dbReference type="AlphaFoldDB" id="A0A838BTV9"/>
<dbReference type="PANTHER" id="PTHR39327:SF1">
    <property type="entry name" value="BLR5470 PROTEIN"/>
    <property type="match status" value="1"/>
</dbReference>
<feature type="chain" id="PRO_5032740827" evidence="1">
    <location>
        <begin position="38"/>
        <end position="222"/>
    </location>
</feature>
<evidence type="ECO:0000313" key="2">
    <source>
        <dbReference type="EMBL" id="MBA1158861.1"/>
    </source>
</evidence>
<keyword evidence="1" id="KW-0732">Signal</keyword>
<dbReference type="EMBL" id="JACDXJ010000002">
    <property type="protein sequence ID" value="MBA1158861.1"/>
    <property type="molecule type" value="Genomic_DNA"/>
</dbReference>
<keyword evidence="3" id="KW-1185">Reference proteome</keyword>
<proteinExistence type="predicted"/>
<evidence type="ECO:0000256" key="1">
    <source>
        <dbReference type="SAM" id="SignalP"/>
    </source>
</evidence>
<feature type="signal peptide" evidence="1">
    <location>
        <begin position="1"/>
        <end position="37"/>
    </location>
</feature>
<dbReference type="Pfam" id="PF06035">
    <property type="entry name" value="Peptidase_C93"/>
    <property type="match status" value="1"/>
</dbReference>
<protein>
    <submittedName>
        <fullName evidence="2">Transglutaminase-like cysteine peptidase</fullName>
    </submittedName>
</protein>
<name>A0A838BTV9_9HYPH</name>
<dbReference type="RefSeq" id="WP_181054460.1">
    <property type="nucleotide sequence ID" value="NZ_JACDXJ010000002.1"/>
</dbReference>
<dbReference type="Gene3D" id="3.10.620.30">
    <property type="match status" value="1"/>
</dbReference>
<dbReference type="InterPro" id="IPR010319">
    <property type="entry name" value="Transglutaminase-like_Cys_pept"/>
</dbReference>
<dbReference type="PANTHER" id="PTHR39327">
    <property type="match status" value="1"/>
</dbReference>
<sequence length="222" mass="24546">MREPLFGHLNTRPFLRNTLRLAALAIALAVSGTGLQAQTQTGSILPGATQPVVPVGVAKPIMGWVRFCEQNPAECAVDPSEPAKMNLSAKDWQTLNRINQQVNADIKAKTDKDHWGIDDVWDFAEDGYGDCEDYQLVKRKRLVEAGFSRRALRMTVVIDEEGAGHAVMMVRTTRGDFILDNKCNAILPWHKTGYTYIKREGDEGSTWASLGGRTSPTMTANQ</sequence>
<dbReference type="Proteomes" id="UP000572984">
    <property type="component" value="Unassembled WGS sequence"/>
</dbReference>